<proteinExistence type="predicted"/>
<name>A0ABQ9YJB4_9EUKA</name>
<evidence type="ECO:0000313" key="3">
    <source>
        <dbReference type="Proteomes" id="UP001281761"/>
    </source>
</evidence>
<keyword evidence="3" id="KW-1185">Reference proteome</keyword>
<feature type="region of interest" description="Disordered" evidence="1">
    <location>
        <begin position="521"/>
        <end position="545"/>
    </location>
</feature>
<protein>
    <submittedName>
        <fullName evidence="2">Uncharacterized protein</fullName>
    </submittedName>
</protein>
<evidence type="ECO:0000313" key="2">
    <source>
        <dbReference type="EMBL" id="KAK2963851.1"/>
    </source>
</evidence>
<organism evidence="2 3">
    <name type="scientific">Blattamonas nauphoetae</name>
    <dbReference type="NCBI Taxonomy" id="2049346"/>
    <lineage>
        <taxon>Eukaryota</taxon>
        <taxon>Metamonada</taxon>
        <taxon>Preaxostyla</taxon>
        <taxon>Oxymonadida</taxon>
        <taxon>Blattamonas</taxon>
    </lineage>
</organism>
<sequence length="747" mass="82494">MFPGISSSTTTNSMEIVLPGPTLLNHENLSHIIERILREMEVQLNTLPYFVDNISTVFDNVRTEFQQITLACLPLRDQRQFGAPFLCVLASHMVECEPVTIFRLISSASHSNLRIATMPIGLIRNSCHAITIIRDAISATQLITKETALRLLTHLYQPDENAGSADQIEDILNREQPKPAQLPPDEDDENNGFFSLLGDAPPRNEGWTEEIKNSEVIPTMLSCLVETSSSLVLSCHGIFHENPDTDDSVQNEDGRWFVPRIRTHEESMWVNPTISRVEEITHQLAAEMAITEDVWSRLDKDTLPLSLEWCTLATNALQAAVSGFENTVFNNCGTDEMRLFVADALRNTRGAPEGRSRTWKLSISPLHMSSALIAVSSQLLYLYLHLPPTLASLAHMALFGSLATLNTIHLAIDVSLPEVPLALPSEPEWEETGITRMTEADFEAARIRQAQLALEHHNDQTEAGIDVEALEGAGLGLWDEAGRPYDLSAIDPATIVPLPDPISEPLLNDYGTAAENADPFYEFDSDNDDLSPPTSPGDTDKLSEDLFNPTNSTASIPTLFELLPLLIPHRHSLFTALCTTCLGLFGNRGDYVHLNLVVLTLNLLRESKEVWESVLSTDAIPAILHQLASPRRETEEARHTTAVERALLRLSLQMLVSRERKRDGTIISLVAPPLSPTLSLTMALVCIAGQSAGPIEEEEGPVQSMEIDNVAAAEERLMIELVGKGVIKRKDAMALLRLMDARDAVLH</sequence>
<evidence type="ECO:0000256" key="1">
    <source>
        <dbReference type="SAM" id="MobiDB-lite"/>
    </source>
</evidence>
<dbReference type="Proteomes" id="UP001281761">
    <property type="component" value="Unassembled WGS sequence"/>
</dbReference>
<dbReference type="EMBL" id="JARBJD010000004">
    <property type="protein sequence ID" value="KAK2963851.1"/>
    <property type="molecule type" value="Genomic_DNA"/>
</dbReference>
<accession>A0ABQ9YJB4</accession>
<reference evidence="2 3" key="1">
    <citation type="journal article" date="2022" name="bioRxiv">
        <title>Genomics of Preaxostyla Flagellates Illuminates Evolutionary Transitions and the Path Towards Mitochondrial Loss.</title>
        <authorList>
            <person name="Novak L.V.F."/>
            <person name="Treitli S.C."/>
            <person name="Pyrih J."/>
            <person name="Halakuc P."/>
            <person name="Pipaliya S.V."/>
            <person name="Vacek V."/>
            <person name="Brzon O."/>
            <person name="Soukal P."/>
            <person name="Eme L."/>
            <person name="Dacks J.B."/>
            <person name="Karnkowska A."/>
            <person name="Elias M."/>
            <person name="Hampl V."/>
        </authorList>
    </citation>
    <scope>NUCLEOTIDE SEQUENCE [LARGE SCALE GENOMIC DNA]</scope>
    <source>
        <strain evidence="2">NAU3</strain>
        <tissue evidence="2">Gut</tissue>
    </source>
</reference>
<gene>
    <name evidence="2" type="ORF">BLNAU_928</name>
</gene>
<comment type="caution">
    <text evidence="2">The sequence shown here is derived from an EMBL/GenBank/DDBJ whole genome shotgun (WGS) entry which is preliminary data.</text>
</comment>